<organism evidence="2 3">
    <name type="scientific">Plasmodium falciparum Vietnam Oak-Knoll</name>
    <name type="common">FVO</name>
    <dbReference type="NCBI Taxonomy" id="1036723"/>
    <lineage>
        <taxon>Eukaryota</taxon>
        <taxon>Sar</taxon>
        <taxon>Alveolata</taxon>
        <taxon>Apicomplexa</taxon>
        <taxon>Aconoidasida</taxon>
        <taxon>Haemosporida</taxon>
        <taxon>Plasmodiidae</taxon>
        <taxon>Plasmodium</taxon>
        <taxon>Plasmodium (Laverania)</taxon>
    </lineage>
</organism>
<feature type="transmembrane region" description="Helical" evidence="1">
    <location>
        <begin position="12"/>
        <end position="36"/>
    </location>
</feature>
<keyword evidence="1" id="KW-1133">Transmembrane helix</keyword>
<evidence type="ECO:0000256" key="1">
    <source>
        <dbReference type="SAM" id="Phobius"/>
    </source>
</evidence>
<dbReference type="Proteomes" id="UP000030690">
    <property type="component" value="Unassembled WGS sequence"/>
</dbReference>
<dbReference type="EMBL" id="KI925025">
    <property type="protein sequence ID" value="ETW20074.1"/>
    <property type="molecule type" value="Genomic_DNA"/>
</dbReference>
<evidence type="ECO:0000313" key="2">
    <source>
        <dbReference type="EMBL" id="ETW20074.1"/>
    </source>
</evidence>
<name>A0A024VC78_PLAFA</name>
<keyword evidence="1" id="KW-0472">Membrane</keyword>
<keyword evidence="1" id="KW-0812">Transmembrane</keyword>
<reference evidence="2 3" key="2">
    <citation type="submission" date="2013-02" db="EMBL/GenBank/DDBJ databases">
        <title>The Genome Sequence of Plasmodium falciparum Vietnam Oak-Knoll (FVO).</title>
        <authorList>
            <consortium name="The Broad Institute Genome Sequencing Platform"/>
            <consortium name="The Broad Institute Genome Sequencing Center for Infectious Disease"/>
            <person name="Neafsey D."/>
            <person name="Cheeseman I."/>
            <person name="Volkman S."/>
            <person name="Adams J."/>
            <person name="Walker B."/>
            <person name="Young S.K."/>
            <person name="Zeng Q."/>
            <person name="Gargeya S."/>
            <person name="Fitzgerald M."/>
            <person name="Haas B."/>
            <person name="Abouelleil A."/>
            <person name="Alvarado L."/>
            <person name="Arachchi H.M."/>
            <person name="Berlin A.M."/>
            <person name="Chapman S.B."/>
            <person name="Dewar J."/>
            <person name="Goldberg J."/>
            <person name="Griggs A."/>
            <person name="Gujja S."/>
            <person name="Hansen M."/>
            <person name="Howarth C."/>
            <person name="Imamovic A."/>
            <person name="Larimer J."/>
            <person name="McCowan C."/>
            <person name="Murphy C."/>
            <person name="Neiman D."/>
            <person name="Pearson M."/>
            <person name="Priest M."/>
            <person name="Roberts A."/>
            <person name="Saif S."/>
            <person name="Shea T."/>
            <person name="Sisk P."/>
            <person name="Sykes S."/>
            <person name="Wortman J."/>
            <person name="Nusbaum C."/>
            <person name="Birren B."/>
        </authorList>
    </citation>
    <scope>NUCLEOTIDE SEQUENCE [LARGE SCALE GENOMIC DNA]</scope>
    <source>
        <strain evidence="3">Vietnam Oak-Knoll (FVO)</strain>
    </source>
</reference>
<reference evidence="2 3" key="1">
    <citation type="submission" date="2013-02" db="EMBL/GenBank/DDBJ databases">
        <title>The Genome Annotation of Plasmodium falciparum Vietnam Oak-Knoll (FVO).</title>
        <authorList>
            <consortium name="The Broad Institute Genome Sequencing Platform"/>
            <consortium name="The Broad Institute Genome Sequencing Center for Infectious Disease"/>
            <person name="Neafsey D."/>
            <person name="Hoffman S."/>
            <person name="Volkman S."/>
            <person name="Rosenthal P."/>
            <person name="Walker B."/>
            <person name="Young S.K."/>
            <person name="Zeng Q."/>
            <person name="Gargeya S."/>
            <person name="Fitzgerald M."/>
            <person name="Haas B."/>
            <person name="Abouelleil A."/>
            <person name="Allen A.W."/>
            <person name="Alvarado L."/>
            <person name="Arachchi H.M."/>
            <person name="Berlin A.M."/>
            <person name="Chapman S.B."/>
            <person name="Gainer-Dewar J."/>
            <person name="Goldberg J."/>
            <person name="Griggs A."/>
            <person name="Gujja S."/>
            <person name="Hansen M."/>
            <person name="Howarth C."/>
            <person name="Imamovic A."/>
            <person name="Ireland A."/>
            <person name="Larimer J."/>
            <person name="McCowan C."/>
            <person name="Murphy C."/>
            <person name="Pearson M."/>
            <person name="Poon T.W."/>
            <person name="Priest M."/>
            <person name="Roberts A."/>
            <person name="Saif S."/>
            <person name="Shea T."/>
            <person name="Sisk P."/>
            <person name="Sykes S."/>
            <person name="Wortman J."/>
            <person name="Nusbaum C."/>
            <person name="Birren B."/>
        </authorList>
    </citation>
    <scope>NUCLEOTIDE SEQUENCE [LARGE SCALE GENOMIC DNA]</scope>
    <source>
        <strain evidence="3">Vietnam Oak-Knoll (FVO)</strain>
    </source>
</reference>
<proteinExistence type="predicted"/>
<evidence type="ECO:0000313" key="3">
    <source>
        <dbReference type="Proteomes" id="UP000030690"/>
    </source>
</evidence>
<protein>
    <submittedName>
        <fullName evidence="2">Uncharacterized protein</fullName>
    </submittedName>
</protein>
<gene>
    <name evidence="2" type="ORF">PFFVO_00974</name>
</gene>
<dbReference type="AlphaFoldDB" id="A0A024VC78"/>
<sequence>MYFSILYYTNEYIFDIPIFNIYIYIFIIIIIIIFLCPYKKKKFP</sequence>
<accession>A0A024VC78</accession>